<evidence type="ECO:0000256" key="2">
    <source>
        <dbReference type="ARBA" id="ARBA00010694"/>
    </source>
</evidence>
<evidence type="ECO:0000256" key="4">
    <source>
        <dbReference type="ARBA" id="ARBA00022692"/>
    </source>
</evidence>
<protein>
    <recommendedName>
        <fullName evidence="7">Adenosine 3'-phospho 5'-phosphosulfate transporter 1</fullName>
    </recommendedName>
</protein>
<dbReference type="InParanoid" id="A0A3R7CKU3"/>
<dbReference type="PANTHER" id="PTHR10778">
    <property type="entry name" value="SOLUTE CARRIER FAMILY 35 MEMBER B"/>
    <property type="match status" value="1"/>
</dbReference>
<comment type="similarity">
    <text evidence="2">Belongs to the nucleotide-sugar transporter family. SLC35B subfamily.</text>
</comment>
<dbReference type="InterPro" id="IPR013657">
    <property type="entry name" value="SCL35B1-4/HUT1"/>
</dbReference>
<dbReference type="GO" id="GO:0005789">
    <property type="term" value="C:endoplasmic reticulum membrane"/>
    <property type="evidence" value="ECO:0007669"/>
    <property type="project" value="TreeGrafter"/>
</dbReference>
<evidence type="ECO:0000256" key="3">
    <source>
        <dbReference type="ARBA" id="ARBA00022448"/>
    </source>
</evidence>
<dbReference type="STRING" id="79923.A0A3R7CKU3"/>
<accession>A0A3R7CKU3</accession>
<comment type="subcellular location">
    <subcellularLocation>
        <location evidence="1">Membrane</location>
        <topology evidence="1">Multi-pass membrane protein</topology>
    </subcellularLocation>
</comment>
<dbReference type="Proteomes" id="UP000286415">
    <property type="component" value="Unassembled WGS sequence"/>
</dbReference>
<comment type="caution">
    <text evidence="8">The sequence shown here is derived from an EMBL/GenBank/DDBJ whole genome shotgun (WGS) entry which is preliminary data.</text>
</comment>
<evidence type="ECO:0000313" key="8">
    <source>
        <dbReference type="EMBL" id="KAG5447594.1"/>
    </source>
</evidence>
<organism evidence="8 9">
    <name type="scientific">Clonorchis sinensis</name>
    <name type="common">Chinese liver fluke</name>
    <dbReference type="NCBI Taxonomy" id="79923"/>
    <lineage>
        <taxon>Eukaryota</taxon>
        <taxon>Metazoa</taxon>
        <taxon>Spiralia</taxon>
        <taxon>Lophotrochozoa</taxon>
        <taxon>Platyhelminthes</taxon>
        <taxon>Trematoda</taxon>
        <taxon>Digenea</taxon>
        <taxon>Opisthorchiida</taxon>
        <taxon>Opisthorchiata</taxon>
        <taxon>Opisthorchiidae</taxon>
        <taxon>Clonorchis</taxon>
    </lineage>
</organism>
<dbReference type="EMBL" id="NIRI02000042">
    <property type="protein sequence ID" value="KAG5447594.1"/>
    <property type="molecule type" value="Genomic_DNA"/>
</dbReference>
<proteinExistence type="inferred from homology"/>
<evidence type="ECO:0000313" key="9">
    <source>
        <dbReference type="Proteomes" id="UP000286415"/>
    </source>
</evidence>
<gene>
    <name evidence="8" type="ORF">CSKR_101363</name>
</gene>
<reference evidence="8 9" key="2">
    <citation type="journal article" date="2021" name="Genomics">
        <title>High-quality reference genome for Clonorchis sinensis.</title>
        <authorList>
            <person name="Young N.D."/>
            <person name="Stroehlein A.J."/>
            <person name="Kinkar L."/>
            <person name="Wang T."/>
            <person name="Sohn W.M."/>
            <person name="Chang B.C.H."/>
            <person name="Kaur P."/>
            <person name="Weisz D."/>
            <person name="Dudchenko O."/>
            <person name="Aiden E.L."/>
            <person name="Korhonen P.K."/>
            <person name="Gasser R.B."/>
        </authorList>
    </citation>
    <scope>NUCLEOTIDE SEQUENCE [LARGE SCALE GENOMIC DNA]</scope>
    <source>
        <strain evidence="8">Cs-k2</strain>
    </source>
</reference>
<dbReference type="PANTHER" id="PTHR10778:SF13">
    <property type="entry name" value="ADENOSINE 3'-PHOSPHO 5'-PHOSPHOSULFATE TRANSPORTER 1"/>
    <property type="match status" value="1"/>
</dbReference>
<reference evidence="8 9" key="1">
    <citation type="journal article" date="2018" name="Biotechnol. Adv.">
        <title>Improved genomic resources and new bioinformatic workflow for the carcinogenic parasite Clonorchis sinensis: Biotechnological implications.</title>
        <authorList>
            <person name="Wang D."/>
            <person name="Korhonen P.K."/>
            <person name="Gasser R.B."/>
            <person name="Young N.D."/>
        </authorList>
    </citation>
    <scope>NUCLEOTIDE SEQUENCE [LARGE SCALE GENOMIC DNA]</scope>
    <source>
        <strain evidence="8">Cs-k2</strain>
    </source>
</reference>
<sequence>MLSPVNLVHLNRMIAVILHLLWWPAGATSSNDSAPKSVIYPAEKPFEWVLRLLLNSAGYLAILLPLIAFRAFLTRANRLERLLSSRRLCLPQFVRICFTADAEEGSIGGSHLPLPVTTGHTSSNQSSMMVCLNRLQSCLGLDVAPGSRTLKQHYLLLGVCALGLQTSYVLWGIMQERIMTRAYNGEMFHTSQYLVFCNRLATVLFVIPIHFLPLGLTVNPIKEGRRAPFFEFSFASFSNILSSWCQYEALKYISFPTQVLSKACKVVPVMLMGTFVQRRSYSLSEYLTAGMISFGLSLFLLSDPEKESNQRPTSVDYVNSISGTFLIISYVLLDSFTSNWQDRLFQKYALSSVQVMAAVNLWSVLLTLIPLVQQGDLLSSIRFGLVHPEFNLDVLLSAVCSATGQLFIFLTIQNFGPASFVLIMTLRMALSILISCLLFSHPLSPMGIFGVILVFIALFFRMHLRSKHAGTSSIRQSMVPPFSPLKEVKSTSHGGN</sequence>
<evidence type="ECO:0000256" key="1">
    <source>
        <dbReference type="ARBA" id="ARBA00004141"/>
    </source>
</evidence>
<dbReference type="GO" id="GO:0000139">
    <property type="term" value="C:Golgi membrane"/>
    <property type="evidence" value="ECO:0007669"/>
    <property type="project" value="TreeGrafter"/>
</dbReference>
<dbReference type="Pfam" id="PF08449">
    <property type="entry name" value="UAA"/>
    <property type="match status" value="1"/>
</dbReference>
<dbReference type="OrthoDB" id="10035043at2759"/>
<keyword evidence="3" id="KW-0813">Transport</keyword>
<dbReference type="FunCoup" id="A0A3R7CKU3">
    <property type="interactions" value="675"/>
</dbReference>
<evidence type="ECO:0000256" key="7">
    <source>
        <dbReference type="ARBA" id="ARBA00039668"/>
    </source>
</evidence>
<evidence type="ECO:0000256" key="5">
    <source>
        <dbReference type="ARBA" id="ARBA00022989"/>
    </source>
</evidence>
<dbReference type="AlphaFoldDB" id="A0A3R7CKU3"/>
<name>A0A3R7CKU3_CLOSI</name>
<keyword evidence="5" id="KW-1133">Transmembrane helix</keyword>
<keyword evidence="4" id="KW-0812">Transmembrane</keyword>
<dbReference type="GO" id="GO:0046964">
    <property type="term" value="F:3'-phosphoadenosine 5'-phosphosulfate transmembrane transporter activity"/>
    <property type="evidence" value="ECO:0007669"/>
    <property type="project" value="TreeGrafter"/>
</dbReference>
<keyword evidence="6" id="KW-0472">Membrane</keyword>
<keyword evidence="9" id="KW-1185">Reference proteome</keyword>
<evidence type="ECO:0000256" key="6">
    <source>
        <dbReference type="ARBA" id="ARBA00023136"/>
    </source>
</evidence>